<feature type="compositionally biased region" description="Basic residues" evidence="17">
    <location>
        <begin position="348"/>
        <end position="357"/>
    </location>
</feature>
<evidence type="ECO:0000313" key="21">
    <source>
        <dbReference type="EMBL" id="KAK7020608.1"/>
    </source>
</evidence>
<dbReference type="InterPro" id="IPR038765">
    <property type="entry name" value="Papain-like_cys_pep_sf"/>
</dbReference>
<reference evidence="21 22" key="1">
    <citation type="submission" date="2023-11" db="EMBL/GenBank/DDBJ databases">
        <title>Halocaridina rubra genome assembly.</title>
        <authorList>
            <person name="Smith C."/>
        </authorList>
    </citation>
    <scope>NUCLEOTIDE SEQUENCE [LARGE SCALE GENOMIC DNA]</scope>
    <source>
        <strain evidence="21">EP-1</strain>
        <tissue evidence="21">Whole</tissue>
    </source>
</reference>
<feature type="region of interest" description="Disordered" evidence="17">
    <location>
        <begin position="299"/>
        <end position="374"/>
    </location>
</feature>
<keyword evidence="7" id="KW-0254">Endocytosis</keyword>
<dbReference type="Gene3D" id="3.30.2230.10">
    <property type="entry name" value="DUSP-like"/>
    <property type="match status" value="2"/>
</dbReference>
<dbReference type="GO" id="GO:0008270">
    <property type="term" value="F:zinc ion binding"/>
    <property type="evidence" value="ECO:0007669"/>
    <property type="project" value="UniProtKB-KW"/>
</dbReference>
<organism evidence="21 22">
    <name type="scientific">Halocaridina rubra</name>
    <name type="common">Hawaiian red shrimp</name>
    <dbReference type="NCBI Taxonomy" id="373956"/>
    <lineage>
        <taxon>Eukaryota</taxon>
        <taxon>Metazoa</taxon>
        <taxon>Ecdysozoa</taxon>
        <taxon>Arthropoda</taxon>
        <taxon>Crustacea</taxon>
        <taxon>Multicrustacea</taxon>
        <taxon>Malacostraca</taxon>
        <taxon>Eumalacostraca</taxon>
        <taxon>Eucarida</taxon>
        <taxon>Decapoda</taxon>
        <taxon>Pleocyemata</taxon>
        <taxon>Caridea</taxon>
        <taxon>Atyoidea</taxon>
        <taxon>Atyidae</taxon>
        <taxon>Halocaridina</taxon>
    </lineage>
</organism>
<dbReference type="EC" id="3.4.19.12" evidence="5"/>
<evidence type="ECO:0000256" key="16">
    <source>
        <dbReference type="PROSITE-ProRule" id="PRU00502"/>
    </source>
</evidence>
<feature type="compositionally biased region" description="Acidic residues" evidence="17">
    <location>
        <begin position="169"/>
        <end position="181"/>
    </location>
</feature>
<evidence type="ECO:0000256" key="4">
    <source>
        <dbReference type="ARBA" id="ARBA00008269"/>
    </source>
</evidence>
<dbReference type="CDD" id="cd02674">
    <property type="entry name" value="Peptidase_C19R"/>
    <property type="match status" value="1"/>
</dbReference>
<keyword evidence="14" id="KW-0862">Zinc</keyword>
<evidence type="ECO:0000256" key="12">
    <source>
        <dbReference type="ARBA" id="ARBA00022786"/>
    </source>
</evidence>
<protein>
    <recommendedName>
        <fullName evidence="5">ubiquitinyl hydrolase 1</fullName>
        <ecNumber evidence="5">3.4.19.12</ecNumber>
    </recommendedName>
</protein>
<evidence type="ECO:0000256" key="13">
    <source>
        <dbReference type="ARBA" id="ARBA00022801"/>
    </source>
</evidence>
<dbReference type="Pfam" id="PF02148">
    <property type="entry name" value="zf-UBP"/>
    <property type="match status" value="1"/>
</dbReference>
<dbReference type="GO" id="GO:0005813">
    <property type="term" value="C:centrosome"/>
    <property type="evidence" value="ECO:0007669"/>
    <property type="project" value="UniProtKB-SubCell"/>
</dbReference>
<feature type="compositionally biased region" description="Polar residues" evidence="17">
    <location>
        <begin position="935"/>
        <end position="970"/>
    </location>
</feature>
<dbReference type="Pfam" id="PF06337">
    <property type="entry name" value="DUSP"/>
    <property type="match status" value="2"/>
</dbReference>
<feature type="region of interest" description="Disordered" evidence="17">
    <location>
        <begin position="914"/>
        <end position="970"/>
    </location>
</feature>
<dbReference type="InterPro" id="IPR050185">
    <property type="entry name" value="Ub_carboxyl-term_hydrolase"/>
</dbReference>
<dbReference type="Proteomes" id="UP001381693">
    <property type="component" value="Unassembled WGS sequence"/>
</dbReference>
<keyword evidence="22" id="KW-1185">Reference proteome</keyword>
<evidence type="ECO:0000256" key="9">
    <source>
        <dbReference type="ARBA" id="ARBA00022723"/>
    </source>
</evidence>
<name>A0AAN8WA88_HALRR</name>
<keyword evidence="6" id="KW-0963">Cytoplasm</keyword>
<dbReference type="GO" id="GO:0006897">
    <property type="term" value="P:endocytosis"/>
    <property type="evidence" value="ECO:0007669"/>
    <property type="project" value="UniProtKB-KW"/>
</dbReference>
<evidence type="ECO:0000256" key="6">
    <source>
        <dbReference type="ARBA" id="ARBA00022490"/>
    </source>
</evidence>
<evidence type="ECO:0000256" key="7">
    <source>
        <dbReference type="ARBA" id="ARBA00022583"/>
    </source>
</evidence>
<dbReference type="PANTHER" id="PTHR21646:SF86">
    <property type="entry name" value="UBIQUITIN CARBOXYL-TERMINAL HYDROLASE"/>
    <property type="match status" value="1"/>
</dbReference>
<dbReference type="Pfam" id="PF00443">
    <property type="entry name" value="UCH"/>
    <property type="match status" value="1"/>
</dbReference>
<evidence type="ECO:0000256" key="8">
    <source>
        <dbReference type="ARBA" id="ARBA00022670"/>
    </source>
</evidence>
<dbReference type="PROSITE" id="PS00973">
    <property type="entry name" value="USP_2"/>
    <property type="match status" value="1"/>
</dbReference>
<keyword evidence="13 21" id="KW-0378">Hydrolase</keyword>
<comment type="catalytic activity">
    <reaction evidence="1">
        <text>Thiol-dependent hydrolysis of ester, thioester, amide, peptide and isopeptide bonds formed by the C-terminal Gly of ubiquitin (a 76-residue protein attached to proteins as an intracellular targeting signal).</text>
        <dbReference type="EC" id="3.4.19.12"/>
    </reaction>
</comment>
<dbReference type="InterPro" id="IPR018200">
    <property type="entry name" value="USP_CS"/>
</dbReference>
<evidence type="ECO:0000256" key="2">
    <source>
        <dbReference type="ARBA" id="ARBA00004300"/>
    </source>
</evidence>
<dbReference type="SUPFAM" id="SSF143791">
    <property type="entry name" value="DUSP-like"/>
    <property type="match status" value="2"/>
</dbReference>
<evidence type="ECO:0000259" key="19">
    <source>
        <dbReference type="PROSITE" id="PS50271"/>
    </source>
</evidence>
<evidence type="ECO:0000256" key="3">
    <source>
        <dbReference type="ARBA" id="ARBA00004556"/>
    </source>
</evidence>
<dbReference type="SUPFAM" id="SSF54001">
    <property type="entry name" value="Cysteine proteinases"/>
    <property type="match status" value="1"/>
</dbReference>
<evidence type="ECO:0000256" key="17">
    <source>
        <dbReference type="SAM" id="MobiDB-lite"/>
    </source>
</evidence>
<evidence type="ECO:0000256" key="15">
    <source>
        <dbReference type="ARBA" id="ARBA00023212"/>
    </source>
</evidence>
<dbReference type="PROSITE" id="PS50235">
    <property type="entry name" value="USP_3"/>
    <property type="match status" value="1"/>
</dbReference>
<dbReference type="GO" id="GO:0016579">
    <property type="term" value="P:protein deubiquitination"/>
    <property type="evidence" value="ECO:0007669"/>
    <property type="project" value="InterPro"/>
</dbReference>
<dbReference type="GO" id="GO:0004843">
    <property type="term" value="F:cysteine-type deubiquitinase activity"/>
    <property type="evidence" value="ECO:0007669"/>
    <property type="project" value="UniProtKB-EC"/>
</dbReference>
<dbReference type="Gene3D" id="3.30.40.10">
    <property type="entry name" value="Zinc/RING finger domain, C3HC4 (zinc finger)"/>
    <property type="match status" value="1"/>
</dbReference>
<sequence>MLSLNRCKLHNFSTNYKGLRDPTLTVDMIKIFVKGSWTYGMMSAPCPHLYIIDKNFTSRLLAEKKEGTCEWCGAGGPSLWLCLYSGCMKIGCGEAHADHSTFHNNQFPSHCITLNLSNLRAWCYMCEMEVTMSVKVNLSIPPGQQQHLGGPISAPGVTLAQPLTPGESSAEEEDDDEEEEGEQVKARGLVGLRNLGLTCYMNSALQAMSNSMPLAQFMIECPAFLRTDRKTPGLTRPFQRLMLEMWHRKRPSFVTPSVLYHGFKQIYPMFRGYTQQDSQEFLRYFMDQLHEELREPIHTSHEDEESEMEEEEDLSSDCVSEREESQSEAEYETCDSGVSEQSSESSGHHRSKKKKRQHGMDIEAGLTHRGSNRSLLIPDHETSEFSDAVSDTTLLDSDSAGGVSSVTSPPVISSSITSGLGSSKPSMASLTSFRASGTSPPPGKLSAVGGTTRRKKPPSYRSVISDVFDGTIVSSVQCLTCNTISSRKETFQDLSLPIPSSDQLSILQHSSVSQLQQQGTSSASNSLHLAKASCDATTDGWMWWMWVWLRSWLWGPAVSLHHCLAAFFSADELKGDNMYSCEKCCKLRNGVKYSKVVQLPEVLIIHLKRFRHEYMFSSKIGHYVSFPLHGLDLTPFLHKDCSSEVNIYDLYAVICHHGTAGGGHYTAYCQNWSNGRWYEFDDQYVTEVAQEVVAKCEAYVLFYKKTSSEMTSRRQRTVELMQVASREPSLMQFYVSKQWVNKFNTFAEPGPIDNSDFLCPHGGVQPQKASYVADLVMLLNQGVWEYLHQAFGGGPACTRLYECVTCRAELEAILHRQSSELDLFIKLHKMFQDEEYPSIVFAISMKWFRQWESFVRGRDQEPPGPIDNSSICTNKTGQAMLKQGSDYAQISEETWCFFHEIYGGGPELYVRYGNPPGMARRNDRVEGTRQEGQKSDQLQQGTRSLSTDNIPKNNHVTTSVQSSANRQRTVSASEVIKVAPMHSPKLLRNGPVVCSAEPVHPISGNENDEVHLEEYRVQQLKQHMQQQQHSPCCNGEVQDANTYMLCNNVEKHEPPGSYSNSSSL</sequence>
<keyword evidence="8" id="KW-0645">Protease</keyword>
<keyword evidence="12" id="KW-0833">Ubl conjugation pathway</keyword>
<dbReference type="FunFam" id="3.30.2230.10:FF:000001">
    <property type="entry name" value="Ubiquitinyl hydrolase 1"/>
    <property type="match status" value="1"/>
</dbReference>
<keyword evidence="15" id="KW-0206">Cytoskeleton</keyword>
<feature type="region of interest" description="Disordered" evidence="17">
    <location>
        <begin position="147"/>
        <end position="185"/>
    </location>
</feature>
<dbReference type="InterPro" id="IPR028889">
    <property type="entry name" value="USP"/>
</dbReference>
<dbReference type="InterPro" id="IPR013083">
    <property type="entry name" value="Znf_RING/FYVE/PHD"/>
</dbReference>
<dbReference type="GO" id="GO:0006508">
    <property type="term" value="P:proteolysis"/>
    <property type="evidence" value="ECO:0007669"/>
    <property type="project" value="UniProtKB-KW"/>
</dbReference>
<evidence type="ECO:0000259" key="20">
    <source>
        <dbReference type="PROSITE" id="PS51283"/>
    </source>
</evidence>
<feature type="region of interest" description="Disordered" evidence="17">
    <location>
        <begin position="416"/>
        <end position="458"/>
    </location>
</feature>
<evidence type="ECO:0000256" key="11">
    <source>
        <dbReference type="ARBA" id="ARBA00022771"/>
    </source>
</evidence>
<feature type="compositionally biased region" description="Low complexity" evidence="17">
    <location>
        <begin position="416"/>
        <end position="426"/>
    </location>
</feature>
<evidence type="ECO:0000313" key="22">
    <source>
        <dbReference type="Proteomes" id="UP001381693"/>
    </source>
</evidence>
<feature type="domain" description="USP" evidence="18">
    <location>
        <begin position="190"/>
        <end position="706"/>
    </location>
</feature>
<evidence type="ECO:0000256" key="14">
    <source>
        <dbReference type="ARBA" id="ARBA00022833"/>
    </source>
</evidence>
<comment type="caution">
    <text evidence="21">The sequence shown here is derived from an EMBL/GenBank/DDBJ whole genome shotgun (WGS) entry which is preliminary data.</text>
</comment>
<dbReference type="InterPro" id="IPR035927">
    <property type="entry name" value="DUSP-like_sf"/>
</dbReference>
<evidence type="ECO:0000256" key="10">
    <source>
        <dbReference type="ARBA" id="ARBA00022737"/>
    </source>
</evidence>
<keyword evidence="11 16" id="KW-0863">Zinc-finger</keyword>
<feature type="compositionally biased region" description="Polar residues" evidence="17">
    <location>
        <begin position="428"/>
        <end position="438"/>
    </location>
</feature>
<comment type="similarity">
    <text evidence="4">Belongs to the peptidase C19 family. USP20/USP33 subfamily.</text>
</comment>
<feature type="compositionally biased region" description="Acidic residues" evidence="17">
    <location>
        <begin position="302"/>
        <end position="315"/>
    </location>
</feature>
<gene>
    <name evidence="21" type="primary">USP20</name>
    <name evidence="21" type="ORF">SK128_025280</name>
</gene>
<keyword evidence="9" id="KW-0479">Metal-binding</keyword>
<dbReference type="InterPro" id="IPR001607">
    <property type="entry name" value="Znf_UBP"/>
</dbReference>
<dbReference type="AlphaFoldDB" id="A0AAN8WA88"/>
<dbReference type="Gene3D" id="3.90.70.10">
    <property type="entry name" value="Cysteine proteinases"/>
    <property type="match status" value="2"/>
</dbReference>
<dbReference type="PANTHER" id="PTHR21646">
    <property type="entry name" value="UBIQUITIN CARBOXYL-TERMINAL HYDROLASE"/>
    <property type="match status" value="1"/>
</dbReference>
<dbReference type="SUPFAM" id="SSF57850">
    <property type="entry name" value="RING/U-box"/>
    <property type="match status" value="1"/>
</dbReference>
<accession>A0AAN8WA88</accession>
<feature type="domain" description="UBP-type" evidence="19">
    <location>
        <begin position="44"/>
        <end position="152"/>
    </location>
</feature>
<keyword evidence="10" id="KW-0677">Repeat</keyword>
<dbReference type="SMART" id="SM00695">
    <property type="entry name" value="DUSP"/>
    <property type="match status" value="2"/>
</dbReference>
<evidence type="ECO:0000256" key="1">
    <source>
        <dbReference type="ARBA" id="ARBA00000707"/>
    </source>
</evidence>
<evidence type="ECO:0000259" key="18">
    <source>
        <dbReference type="PROSITE" id="PS50235"/>
    </source>
</evidence>
<dbReference type="InterPro" id="IPR001394">
    <property type="entry name" value="Peptidase_C19_UCH"/>
</dbReference>
<feature type="compositionally biased region" description="Basic and acidic residues" evidence="17">
    <location>
        <begin position="920"/>
        <end position="934"/>
    </location>
</feature>
<feature type="domain" description="DUSP" evidence="20">
    <location>
        <begin position="812"/>
        <end position="914"/>
    </location>
</feature>
<proteinExistence type="inferred from homology"/>
<evidence type="ECO:0000256" key="5">
    <source>
        <dbReference type="ARBA" id="ARBA00012759"/>
    </source>
</evidence>
<dbReference type="GO" id="GO:0048471">
    <property type="term" value="C:perinuclear region of cytoplasm"/>
    <property type="evidence" value="ECO:0007669"/>
    <property type="project" value="UniProtKB-SubCell"/>
</dbReference>
<dbReference type="PROSITE" id="PS50271">
    <property type="entry name" value="ZF_UBP"/>
    <property type="match status" value="1"/>
</dbReference>
<dbReference type="EMBL" id="JAXCGZ010022945">
    <property type="protein sequence ID" value="KAK7020608.1"/>
    <property type="molecule type" value="Genomic_DNA"/>
</dbReference>
<comment type="subcellular location">
    <subcellularLocation>
        <location evidence="2">Cytoplasm</location>
        <location evidence="2">Cytoskeleton</location>
        <location evidence="2">Microtubule organizing center</location>
        <location evidence="2">Centrosome</location>
    </subcellularLocation>
    <subcellularLocation>
        <location evidence="3">Cytoplasm</location>
        <location evidence="3">Perinuclear region</location>
    </subcellularLocation>
</comment>
<dbReference type="InterPro" id="IPR006615">
    <property type="entry name" value="Pept_C19_DUSP"/>
</dbReference>
<dbReference type="PROSITE" id="PS51283">
    <property type="entry name" value="DUSP"/>
    <property type="match status" value="2"/>
</dbReference>
<feature type="domain" description="DUSP" evidence="20">
    <location>
        <begin position="708"/>
        <end position="802"/>
    </location>
</feature>